<protein>
    <submittedName>
        <fullName evidence="3">Uncharacterized protein</fullName>
    </submittedName>
</protein>
<feature type="region of interest" description="Disordered" evidence="1">
    <location>
        <begin position="339"/>
        <end position="370"/>
    </location>
</feature>
<sequence>MVKLSSKATALAALGLLLLCGQLAPAAAGRGARLQRRSLLQETNPILPQPDFGPRIEGPGQIGSVSQGLRTAINDLAAQVPRIGSSALTQTATTGDTQAQRRQSVSWINTLPMITSGITEGGAAANVTGEGRLASAVLDDRSVSVAKGIVSDNGKDAKTLGSAASVQGVSIAQAGDGQQAGTELRALTVASAGEKALDPAISSDGSTAGVLLQQRGIGQRTSTRAQTGTLAAVAPENGGPTNYGGSVQFAAADSEDRPRLSVTRDLNKAENTAVNLAGNSNANRYGYTWSNSAIPTVVARGTENAYGAVRGGEFGTGFHFGGSQLRAITYKSRADPNIVAEKKDEKNDDKPDLVEKALTGKDDEEPAMAG</sequence>
<keyword evidence="4" id="KW-1185">Reference proteome</keyword>
<reference evidence="3 4" key="1">
    <citation type="submission" date="2016-10" db="EMBL/GenBank/DDBJ databases">
        <authorList>
            <person name="Cai Z."/>
        </authorList>
    </citation>
    <scope>NUCLEOTIDE SEQUENCE [LARGE SCALE GENOMIC DNA]</scope>
</reference>
<proteinExistence type="predicted"/>
<feature type="region of interest" description="Disordered" evidence="1">
    <location>
        <begin position="45"/>
        <end position="64"/>
    </location>
</feature>
<keyword evidence="2" id="KW-0732">Signal</keyword>
<feature type="signal peptide" evidence="2">
    <location>
        <begin position="1"/>
        <end position="28"/>
    </location>
</feature>
<name>A0A383VJ91_TETOB</name>
<gene>
    <name evidence="3" type="ORF">BQ4739_LOCUS5482</name>
</gene>
<evidence type="ECO:0000256" key="1">
    <source>
        <dbReference type="SAM" id="MobiDB-lite"/>
    </source>
</evidence>
<evidence type="ECO:0000313" key="4">
    <source>
        <dbReference type="Proteomes" id="UP000256970"/>
    </source>
</evidence>
<feature type="compositionally biased region" description="Basic and acidic residues" evidence="1">
    <location>
        <begin position="340"/>
        <end position="361"/>
    </location>
</feature>
<feature type="chain" id="PRO_5017004521" evidence="2">
    <location>
        <begin position="29"/>
        <end position="370"/>
    </location>
</feature>
<dbReference type="Proteomes" id="UP000256970">
    <property type="component" value="Unassembled WGS sequence"/>
</dbReference>
<organism evidence="3 4">
    <name type="scientific">Tetradesmus obliquus</name>
    <name type="common">Green alga</name>
    <name type="synonym">Acutodesmus obliquus</name>
    <dbReference type="NCBI Taxonomy" id="3088"/>
    <lineage>
        <taxon>Eukaryota</taxon>
        <taxon>Viridiplantae</taxon>
        <taxon>Chlorophyta</taxon>
        <taxon>core chlorophytes</taxon>
        <taxon>Chlorophyceae</taxon>
        <taxon>CS clade</taxon>
        <taxon>Sphaeropleales</taxon>
        <taxon>Scenedesmaceae</taxon>
        <taxon>Tetradesmus</taxon>
    </lineage>
</organism>
<dbReference type="EMBL" id="FNXT01000532">
    <property type="protein sequence ID" value="SZX65013.1"/>
    <property type="molecule type" value="Genomic_DNA"/>
</dbReference>
<accession>A0A383VJ91</accession>
<evidence type="ECO:0000256" key="2">
    <source>
        <dbReference type="SAM" id="SignalP"/>
    </source>
</evidence>
<evidence type="ECO:0000313" key="3">
    <source>
        <dbReference type="EMBL" id="SZX65013.1"/>
    </source>
</evidence>
<dbReference type="AlphaFoldDB" id="A0A383VJ91"/>